<dbReference type="EMBL" id="JAQPOK010000088">
    <property type="protein sequence ID" value="MDJ1179597.1"/>
    <property type="molecule type" value="Genomic_DNA"/>
</dbReference>
<keyword evidence="1" id="KW-0378">Hydrolase</keyword>
<dbReference type="RefSeq" id="WP_283762902.1">
    <property type="nucleotide sequence ID" value="NZ_JAQPOK010000088.1"/>
</dbReference>
<keyword evidence="1" id="KW-0347">Helicase</keyword>
<evidence type="ECO:0000313" key="1">
    <source>
        <dbReference type="EMBL" id="MDJ1179597.1"/>
    </source>
</evidence>
<dbReference type="GO" id="GO:0004386">
    <property type="term" value="F:helicase activity"/>
    <property type="evidence" value="ECO:0007669"/>
    <property type="project" value="UniProtKB-KW"/>
</dbReference>
<comment type="caution">
    <text evidence="1">The sequence shown here is derived from an EMBL/GenBank/DDBJ whole genome shotgun (WGS) entry which is preliminary data.</text>
</comment>
<reference evidence="1 2" key="1">
    <citation type="submission" date="2023-01" db="EMBL/GenBank/DDBJ databases">
        <title>Novel diversity within Roseofilum (Cyanobacteria; Desertifilaceae) from marine benthic mats with descriptions of four novel species.</title>
        <authorList>
            <person name="Wang Y."/>
            <person name="Berthold D.E."/>
            <person name="Hu J."/>
            <person name="Lefler F.W."/>
            <person name="Laughinghouse H.D. IV."/>
        </authorList>
    </citation>
    <scope>NUCLEOTIDE SEQUENCE [LARGE SCALE GENOMIC DNA]</scope>
    <source>
        <strain evidence="1 2">BLCC-M91</strain>
    </source>
</reference>
<protein>
    <submittedName>
        <fullName evidence="1">ATP-dependent DNA helicase</fullName>
    </submittedName>
</protein>
<organism evidence="1 2">
    <name type="scientific">Roseofilum halophilum BLCC-M91</name>
    <dbReference type="NCBI Taxonomy" id="3022259"/>
    <lineage>
        <taxon>Bacteria</taxon>
        <taxon>Bacillati</taxon>
        <taxon>Cyanobacteriota</taxon>
        <taxon>Cyanophyceae</taxon>
        <taxon>Desertifilales</taxon>
        <taxon>Desertifilaceae</taxon>
        <taxon>Roseofilum</taxon>
        <taxon>Roseofilum halophilum</taxon>
    </lineage>
</organism>
<keyword evidence="1" id="KW-0067">ATP-binding</keyword>
<sequence length="520" mass="59212">MSDFRPKDKPVIEVEVHQQLRAFLRLGASPSWPHQLTMARLVARAMRLGRSALIQTGRPLYQGQPYRVSYLVPLLMWPGPAIWVGPQEVLQQLRMVEIPQLQETLALSWVKSVVVADRWPNGEFSGIVLTTPEQFLGDRLHPENRGQRFPLGIPTLIDGVDDLEDWTGHQVNQCLTPKDWTELMLACPQHRDSIRDTQVKLTKSIFQHPPNPYECCLLTEEDEQAIAQLFHYFDEQQIILPSPWQHFPLSPSPSDDLRWADIHRSTGQFTLWSGPVDIAPILAPLWADQPVVLIGETLDRQANATRYCRQMGLDDITCIEFNASRDQELIHLYLPDRLPLPNTPQFQIQVLPEIQSLLSVRGHQGDLTVILVADVPLKGQIAATLAGEFGSKVQVEKTTLESHGILVCGWDFWRSHQGILPTPSLLIVVALPIPSLEHPLVAGRVAYYKRRHLDWFREYLLPTAIQNLKRAIAPVRPGVVALLDTRVLHRSYGQTILSALEPMARINYRDPSWVRQIWDR</sequence>
<name>A0ABT7BK93_9CYAN</name>
<accession>A0ABT7BK93</accession>
<proteinExistence type="predicted"/>
<evidence type="ECO:0000313" key="2">
    <source>
        <dbReference type="Proteomes" id="UP001231370"/>
    </source>
</evidence>
<keyword evidence="2" id="KW-1185">Reference proteome</keyword>
<gene>
    <name evidence="1" type="ORF">PJF56_12045</name>
</gene>
<dbReference type="Proteomes" id="UP001231370">
    <property type="component" value="Unassembled WGS sequence"/>
</dbReference>
<keyword evidence="1" id="KW-0547">Nucleotide-binding</keyword>